<dbReference type="PANTHER" id="PTHR12565">
    <property type="entry name" value="STEROL REGULATORY ELEMENT-BINDING PROTEIN"/>
    <property type="match status" value="1"/>
</dbReference>
<dbReference type="Proteomes" id="UP000639772">
    <property type="component" value="Unassembled WGS sequence"/>
</dbReference>
<name>A0A835PFD8_VANPL</name>
<dbReference type="Gene3D" id="4.10.280.10">
    <property type="entry name" value="Helix-loop-helix DNA-binding domain"/>
    <property type="match status" value="1"/>
</dbReference>
<dbReference type="GO" id="GO:0005634">
    <property type="term" value="C:nucleus"/>
    <property type="evidence" value="ECO:0007669"/>
    <property type="project" value="UniProtKB-SubCell"/>
</dbReference>
<evidence type="ECO:0000256" key="4">
    <source>
        <dbReference type="ARBA" id="ARBA00023163"/>
    </source>
</evidence>
<dbReference type="EMBL" id="JADCNM010000189">
    <property type="protein sequence ID" value="KAG0449382.1"/>
    <property type="molecule type" value="Genomic_DNA"/>
</dbReference>
<keyword evidence="3" id="KW-0805">Transcription regulation</keyword>
<dbReference type="InterPro" id="IPR036638">
    <property type="entry name" value="HLH_DNA-bd_sf"/>
</dbReference>
<organism evidence="7 8">
    <name type="scientific">Vanilla planifolia</name>
    <name type="common">Vanilla</name>
    <dbReference type="NCBI Taxonomy" id="51239"/>
    <lineage>
        <taxon>Eukaryota</taxon>
        <taxon>Viridiplantae</taxon>
        <taxon>Streptophyta</taxon>
        <taxon>Embryophyta</taxon>
        <taxon>Tracheophyta</taxon>
        <taxon>Spermatophyta</taxon>
        <taxon>Magnoliopsida</taxon>
        <taxon>Liliopsida</taxon>
        <taxon>Asparagales</taxon>
        <taxon>Orchidaceae</taxon>
        <taxon>Vanilloideae</taxon>
        <taxon>Vanilleae</taxon>
        <taxon>Vanilla</taxon>
    </lineage>
</organism>
<sequence>MSVFEEGVKSLKPSLSTMELDFAGISGSLIENASFNIPEAGKKRKAIAVATTGTSLQKEDNTKRRKEEKKWEFKWNGKQKEVVHVRARRGQATDSHSLAERVRREKINEKIRCLKGLVPGCYKTMGMATMLDEIITYVQSLQHQVEFLSMKLSAATSLYDFNLDVEDKIPTHQIGQVNNEPKNDVKTSTRDQGYWGYTCFN</sequence>
<reference evidence="7 8" key="1">
    <citation type="journal article" date="2020" name="Nat. Food">
        <title>A phased Vanilla planifolia genome enables genetic improvement of flavour and production.</title>
        <authorList>
            <person name="Hasing T."/>
            <person name="Tang H."/>
            <person name="Brym M."/>
            <person name="Khazi F."/>
            <person name="Huang T."/>
            <person name="Chambers A.H."/>
        </authorList>
    </citation>
    <scope>NUCLEOTIDE SEQUENCE [LARGE SCALE GENOMIC DNA]</scope>
    <source>
        <tissue evidence="7">Leaf</tissue>
    </source>
</reference>
<evidence type="ECO:0000313" key="8">
    <source>
        <dbReference type="Proteomes" id="UP000639772"/>
    </source>
</evidence>
<keyword evidence="4" id="KW-0804">Transcription</keyword>
<accession>A0A835PFD8</accession>
<protein>
    <recommendedName>
        <fullName evidence="6">BHLH domain-containing protein</fullName>
    </recommendedName>
</protein>
<evidence type="ECO:0000259" key="6">
    <source>
        <dbReference type="PROSITE" id="PS50888"/>
    </source>
</evidence>
<dbReference type="Pfam" id="PF00010">
    <property type="entry name" value="HLH"/>
    <property type="match status" value="1"/>
</dbReference>
<gene>
    <name evidence="7" type="ORF">HPP92_027335</name>
</gene>
<dbReference type="PROSITE" id="PS50888">
    <property type="entry name" value="BHLH"/>
    <property type="match status" value="1"/>
</dbReference>
<dbReference type="GO" id="GO:0003700">
    <property type="term" value="F:DNA-binding transcription factor activity"/>
    <property type="evidence" value="ECO:0007669"/>
    <property type="project" value="TreeGrafter"/>
</dbReference>
<comment type="subcellular location">
    <subcellularLocation>
        <location evidence="1">Nucleus</location>
    </subcellularLocation>
</comment>
<dbReference type="CDD" id="cd18919">
    <property type="entry name" value="bHLH_AtBPE_like"/>
    <property type="match status" value="1"/>
</dbReference>
<evidence type="ECO:0000256" key="1">
    <source>
        <dbReference type="ARBA" id="ARBA00004123"/>
    </source>
</evidence>
<evidence type="ECO:0000256" key="2">
    <source>
        <dbReference type="ARBA" id="ARBA00005510"/>
    </source>
</evidence>
<evidence type="ECO:0000256" key="5">
    <source>
        <dbReference type="ARBA" id="ARBA00023242"/>
    </source>
</evidence>
<comment type="caution">
    <text evidence="7">The sequence shown here is derived from an EMBL/GenBank/DDBJ whole genome shotgun (WGS) entry which is preliminary data.</text>
</comment>
<comment type="similarity">
    <text evidence="2">Belongs to the bHLH protein family.</text>
</comment>
<evidence type="ECO:0000256" key="3">
    <source>
        <dbReference type="ARBA" id="ARBA00023015"/>
    </source>
</evidence>
<proteinExistence type="inferred from homology"/>
<evidence type="ECO:0000313" key="7">
    <source>
        <dbReference type="EMBL" id="KAG0449382.1"/>
    </source>
</evidence>
<dbReference type="GO" id="GO:0046983">
    <property type="term" value="F:protein dimerization activity"/>
    <property type="evidence" value="ECO:0007669"/>
    <property type="project" value="InterPro"/>
</dbReference>
<feature type="domain" description="BHLH" evidence="6">
    <location>
        <begin position="91"/>
        <end position="141"/>
    </location>
</feature>
<dbReference type="PANTHER" id="PTHR12565:SF367">
    <property type="entry name" value="TRANSCRIPTION FACTOR BHLH75"/>
    <property type="match status" value="1"/>
</dbReference>
<dbReference type="SMART" id="SM00353">
    <property type="entry name" value="HLH"/>
    <property type="match status" value="1"/>
</dbReference>
<dbReference type="OrthoDB" id="690068at2759"/>
<dbReference type="InterPro" id="IPR011598">
    <property type="entry name" value="bHLH_dom"/>
</dbReference>
<dbReference type="InterPro" id="IPR024097">
    <property type="entry name" value="bHLH_ZIP_TF"/>
</dbReference>
<dbReference type="AlphaFoldDB" id="A0A835PFD8"/>
<keyword evidence="5" id="KW-0539">Nucleus</keyword>
<dbReference type="SUPFAM" id="SSF47459">
    <property type="entry name" value="HLH, helix-loop-helix DNA-binding domain"/>
    <property type="match status" value="1"/>
</dbReference>